<organism evidence="1 2">
    <name type="scientific">Streptococcus gordonii (strain Challis / ATCC 35105 / BCRC 15272 / CH1 / DL1 / V288)</name>
    <dbReference type="NCBI Taxonomy" id="467705"/>
    <lineage>
        <taxon>Bacteria</taxon>
        <taxon>Bacillati</taxon>
        <taxon>Bacillota</taxon>
        <taxon>Bacilli</taxon>
        <taxon>Lactobacillales</taxon>
        <taxon>Streptococcaceae</taxon>
        <taxon>Streptococcus</taxon>
    </lineage>
</organism>
<reference evidence="1 2" key="1">
    <citation type="journal article" date="2007" name="J. Bacteriol.">
        <title>Genome-wide transcriptional changes in Streptococcus gordonii in response to competence signaling peptide.</title>
        <authorList>
            <person name="Vickerman M.M."/>
            <person name="Iobst S."/>
            <person name="Jesionowski A.M."/>
            <person name="Gill S.R."/>
        </authorList>
    </citation>
    <scope>NUCLEOTIDE SEQUENCE [LARGE SCALE GENOMIC DNA]</scope>
    <source>
        <strain evidence="2">Challis / ATCC 35105 / BCRC 15272 / CH1 / DL1 / V288</strain>
    </source>
</reference>
<proteinExistence type="predicted"/>
<dbReference type="EMBL" id="CP000725">
    <property type="protein sequence ID" value="ABV09588.1"/>
    <property type="molecule type" value="Genomic_DNA"/>
</dbReference>
<protein>
    <submittedName>
        <fullName evidence="1">Uncharacterized protein</fullName>
    </submittedName>
</protein>
<dbReference type="HOGENOM" id="CLU_3384044_0_0_9"/>
<evidence type="ECO:0000313" key="2">
    <source>
        <dbReference type="Proteomes" id="UP000001131"/>
    </source>
</evidence>
<dbReference type="AlphaFoldDB" id="A8AUA3"/>
<name>A8AUA3_STRGC</name>
<dbReference type="STRING" id="467705.SGO_0041"/>
<dbReference type="Proteomes" id="UP000001131">
    <property type="component" value="Chromosome"/>
</dbReference>
<sequence length="33" mass="3753">MTTDLSIFYIFFLLNTPGKGRNGLVSQKICLFD</sequence>
<dbReference type="KEGG" id="sgo:SGO_0041"/>
<gene>
    <name evidence="1" type="ordered locus">SGO_0041</name>
</gene>
<keyword evidence="2" id="KW-1185">Reference proteome</keyword>
<evidence type="ECO:0000313" key="1">
    <source>
        <dbReference type="EMBL" id="ABV09588.1"/>
    </source>
</evidence>
<accession>A8AUA3</accession>